<proteinExistence type="predicted"/>
<dbReference type="Gene3D" id="3.40.50.1820">
    <property type="entry name" value="alpha/beta hydrolase"/>
    <property type="match status" value="1"/>
</dbReference>
<evidence type="ECO:0000313" key="3">
    <source>
        <dbReference type="EMBL" id="KAF2073694.1"/>
    </source>
</evidence>
<accession>A0A8J4V788</accession>
<feature type="domain" description="AB hydrolase-1" evidence="2">
    <location>
        <begin position="144"/>
        <end position="298"/>
    </location>
</feature>
<evidence type="ECO:0000256" key="1">
    <source>
        <dbReference type="SAM" id="MobiDB-lite"/>
    </source>
</evidence>
<keyword evidence="4" id="KW-1185">Reference proteome</keyword>
<dbReference type="InterPro" id="IPR029058">
    <property type="entry name" value="AB_hydrolase_fold"/>
</dbReference>
<name>A0A8J4V788_9MYCE</name>
<sequence>FAGTYSITSSSISTTGSSSTSTSTSSSSSTTQGTVTSTSTSSTSTSTTTGGSVVTSTSSTTSTSTSSTGSTTGSSSSTCTNFCPIPAPSFSYSFTSPADPSPAFPTPQYFASGDTGVSYFPNYDGLKLHIRCYSNPSLTTGNTVILDSGLPFMSTAWGGFIQALIPQMTSLSVKRVCAFDRHGYGWSDPAPVAFDMYENVRRLRGALKMLNFCPPYVLGGWSWGSIGVQTYAAHWPSEVKGMFTIDGSDVGVLTDPAWTFSLPFLQDLFSTYITENNNGTLASNTASISNFYGWMIDIPSVPAPCVSNSHTLFLHPQNRYLTATKQELSVFMQSADHLKQTYLDSGLTYPLRNIPFVVFTATSGGTDWTNRQNTLASLSSQSQHILNDVVDHLVPLKIPSIIVDVYTALNTLMSTSSPVTATCL</sequence>
<gene>
    <name evidence="3" type="ORF">CYY_004982</name>
</gene>
<dbReference type="EMBL" id="AJWJ01000188">
    <property type="protein sequence ID" value="KAF2073694.1"/>
    <property type="molecule type" value="Genomic_DNA"/>
</dbReference>
<reference evidence="3" key="1">
    <citation type="submission" date="2020-01" db="EMBL/GenBank/DDBJ databases">
        <title>Development of genomics and gene disruption for Polysphondylium violaceum indicates a role for the polyketide synthase stlB in stalk morphogenesis.</title>
        <authorList>
            <person name="Narita B."/>
            <person name="Kawabe Y."/>
            <person name="Kin K."/>
            <person name="Saito T."/>
            <person name="Gibbs R."/>
            <person name="Kuspa A."/>
            <person name="Muzny D."/>
            <person name="Queller D."/>
            <person name="Richards S."/>
            <person name="Strassman J."/>
            <person name="Sucgang R."/>
            <person name="Worley K."/>
            <person name="Schaap P."/>
        </authorList>
    </citation>
    <scope>NUCLEOTIDE SEQUENCE</scope>
    <source>
        <strain evidence="3">QSvi11</strain>
    </source>
</reference>
<protein>
    <recommendedName>
        <fullName evidence="2">AB hydrolase-1 domain-containing protein</fullName>
    </recommendedName>
</protein>
<dbReference type="Pfam" id="PF00561">
    <property type="entry name" value="Abhydrolase_1"/>
    <property type="match status" value="1"/>
</dbReference>
<dbReference type="SUPFAM" id="SSF53474">
    <property type="entry name" value="alpha/beta-Hydrolases"/>
    <property type="match status" value="1"/>
</dbReference>
<dbReference type="OrthoDB" id="16239at2759"/>
<dbReference type="AlphaFoldDB" id="A0A8J4V788"/>
<evidence type="ECO:0000313" key="4">
    <source>
        <dbReference type="Proteomes" id="UP000695562"/>
    </source>
</evidence>
<feature type="non-terminal residue" evidence="3">
    <location>
        <position position="1"/>
    </location>
</feature>
<feature type="region of interest" description="Disordered" evidence="1">
    <location>
        <begin position="1"/>
        <end position="78"/>
    </location>
</feature>
<dbReference type="InterPro" id="IPR000073">
    <property type="entry name" value="AB_hydrolase_1"/>
</dbReference>
<comment type="caution">
    <text evidence="3">The sequence shown here is derived from an EMBL/GenBank/DDBJ whole genome shotgun (WGS) entry which is preliminary data.</text>
</comment>
<dbReference type="Proteomes" id="UP000695562">
    <property type="component" value="Unassembled WGS sequence"/>
</dbReference>
<evidence type="ECO:0000259" key="2">
    <source>
        <dbReference type="Pfam" id="PF00561"/>
    </source>
</evidence>
<organism evidence="3 4">
    <name type="scientific">Polysphondylium violaceum</name>
    <dbReference type="NCBI Taxonomy" id="133409"/>
    <lineage>
        <taxon>Eukaryota</taxon>
        <taxon>Amoebozoa</taxon>
        <taxon>Evosea</taxon>
        <taxon>Eumycetozoa</taxon>
        <taxon>Dictyostelia</taxon>
        <taxon>Dictyosteliales</taxon>
        <taxon>Dictyosteliaceae</taxon>
        <taxon>Polysphondylium</taxon>
    </lineage>
</organism>